<evidence type="ECO:0000313" key="8">
    <source>
        <dbReference type="Proteomes" id="UP000030764"/>
    </source>
</evidence>
<keyword evidence="8" id="KW-1185">Reference proteome</keyword>
<dbReference type="GO" id="GO:0016020">
    <property type="term" value="C:membrane"/>
    <property type="evidence" value="ECO:0007669"/>
    <property type="project" value="UniProtKB-SubCell"/>
</dbReference>
<evidence type="ECO:0000256" key="2">
    <source>
        <dbReference type="ARBA" id="ARBA00022692"/>
    </source>
</evidence>
<evidence type="ECO:0000256" key="5">
    <source>
        <dbReference type="SAM" id="Phobius"/>
    </source>
</evidence>
<dbReference type="Pfam" id="PF01490">
    <property type="entry name" value="Aa_trans"/>
    <property type="match status" value="1"/>
</dbReference>
<feature type="transmembrane region" description="Helical" evidence="5">
    <location>
        <begin position="312"/>
        <end position="332"/>
    </location>
</feature>
<evidence type="ECO:0000313" key="7">
    <source>
        <dbReference type="EMBL" id="KFD56499.1"/>
    </source>
</evidence>
<keyword evidence="2 5" id="KW-0812">Transmembrane</keyword>
<comment type="subcellular location">
    <subcellularLocation>
        <location evidence="1">Membrane</location>
        <topology evidence="1">Multi-pass membrane protein</topology>
    </subcellularLocation>
</comment>
<name>A0A085MH03_9BILA</name>
<dbReference type="Proteomes" id="UP000030764">
    <property type="component" value="Unassembled WGS sequence"/>
</dbReference>
<dbReference type="GO" id="GO:0015179">
    <property type="term" value="F:L-amino acid transmembrane transporter activity"/>
    <property type="evidence" value="ECO:0007669"/>
    <property type="project" value="TreeGrafter"/>
</dbReference>
<reference evidence="7 8" key="1">
    <citation type="journal article" date="2014" name="Nat. Genet.">
        <title>Genome and transcriptome of the porcine whipworm Trichuris suis.</title>
        <authorList>
            <person name="Jex A.R."/>
            <person name="Nejsum P."/>
            <person name="Schwarz E.M."/>
            <person name="Hu L."/>
            <person name="Young N.D."/>
            <person name="Hall R.S."/>
            <person name="Korhonen P.K."/>
            <person name="Liao S."/>
            <person name="Thamsborg S."/>
            <person name="Xia J."/>
            <person name="Xu P."/>
            <person name="Wang S."/>
            <person name="Scheerlinck J.P."/>
            <person name="Hofmann A."/>
            <person name="Sternberg P.W."/>
            <person name="Wang J."/>
            <person name="Gasser R.B."/>
        </authorList>
    </citation>
    <scope>NUCLEOTIDE SEQUENCE [LARGE SCALE GENOMIC DNA]</scope>
    <source>
        <strain evidence="7">DCEP-RM93M</strain>
    </source>
</reference>
<evidence type="ECO:0000256" key="1">
    <source>
        <dbReference type="ARBA" id="ARBA00004141"/>
    </source>
</evidence>
<feature type="transmembrane region" description="Helical" evidence="5">
    <location>
        <begin position="81"/>
        <end position="98"/>
    </location>
</feature>
<organism evidence="7 8">
    <name type="scientific">Trichuris suis</name>
    <name type="common">pig whipworm</name>
    <dbReference type="NCBI Taxonomy" id="68888"/>
    <lineage>
        <taxon>Eukaryota</taxon>
        <taxon>Metazoa</taxon>
        <taxon>Ecdysozoa</taxon>
        <taxon>Nematoda</taxon>
        <taxon>Enoplea</taxon>
        <taxon>Dorylaimia</taxon>
        <taxon>Trichinellida</taxon>
        <taxon>Trichuridae</taxon>
        <taxon>Trichuris</taxon>
    </lineage>
</organism>
<feature type="domain" description="Amino acid transporter transmembrane" evidence="6">
    <location>
        <begin position="77"/>
        <end position="447"/>
    </location>
</feature>
<keyword evidence="4 5" id="KW-0472">Membrane</keyword>
<feature type="transmembrane region" description="Helical" evidence="5">
    <location>
        <begin position="231"/>
        <end position="250"/>
    </location>
</feature>
<gene>
    <name evidence="7" type="ORF">M513_02603</name>
</gene>
<proteinExistence type="predicted"/>
<feature type="transmembrane region" description="Helical" evidence="5">
    <location>
        <begin position="270"/>
        <end position="291"/>
    </location>
</feature>
<evidence type="ECO:0000256" key="3">
    <source>
        <dbReference type="ARBA" id="ARBA00022989"/>
    </source>
</evidence>
<dbReference type="EMBL" id="KL363193">
    <property type="protein sequence ID" value="KFD56499.1"/>
    <property type="molecule type" value="Genomic_DNA"/>
</dbReference>
<evidence type="ECO:0000259" key="6">
    <source>
        <dbReference type="Pfam" id="PF01490"/>
    </source>
</evidence>
<feature type="transmembrane region" description="Helical" evidence="5">
    <location>
        <begin position="424"/>
        <end position="448"/>
    </location>
</feature>
<feature type="transmembrane region" description="Helical" evidence="5">
    <location>
        <begin position="104"/>
        <end position="125"/>
    </location>
</feature>
<feature type="transmembrane region" description="Helical" evidence="5">
    <location>
        <begin position="397"/>
        <end position="418"/>
    </location>
</feature>
<keyword evidence="3 5" id="KW-1133">Transmembrane helix</keyword>
<dbReference type="InterPro" id="IPR013057">
    <property type="entry name" value="AA_transpt_TM"/>
</dbReference>
<evidence type="ECO:0000256" key="4">
    <source>
        <dbReference type="ARBA" id="ARBA00023136"/>
    </source>
</evidence>
<feature type="transmembrane region" description="Helical" evidence="5">
    <location>
        <begin position="469"/>
        <end position="491"/>
    </location>
</feature>
<dbReference type="PANTHER" id="PTHR22950">
    <property type="entry name" value="AMINO ACID TRANSPORTER"/>
    <property type="match status" value="1"/>
</dbReference>
<feature type="transmembrane region" description="Helical" evidence="5">
    <location>
        <begin position="352"/>
        <end position="376"/>
    </location>
</feature>
<protein>
    <recommendedName>
        <fullName evidence="6">Amino acid transporter transmembrane domain-containing protein</fullName>
    </recommendedName>
</protein>
<accession>A0A085MH03</accession>
<sequence>MIIKRCVAFQSVSIKCSLFVSAYCVAAVEGKMVSFTGSYSPQEAQNAMEQHTLVPYERGDLSNEGGMLNYWLFRQCRATAALVRSMLGPVIFTFPALYQKTGFLPGLLLTLASAIWSTCTMMMIAKASDYICQAGGKEAPPTTYGHLCGCALKKTTFYRETICQRISRIVNYAVAAFQIGTCCFQVKFMTTHTAFLAKMANCTFCPETSYCHLIVLPCVCIVGTISNLTTLARMALLANALVAVVIVVVLQEAASKADLQLLRQSGHANFATLFQTLGAIIFAFEAQTLILPLRNRMHQPRKLASPMGVVPLSMLTIAPVFVTIGSVGFVALRGRSPESVLLSDQLITHQWIQIAVIGIMIFAVMASYPFNLLAVIDILEELWNVTLQGWSKKVKKLPLTFLLRLLLSLLVGALAMGVSNLESITSFLGGSVGMLICFVVPPLMLLPLELDRNAASSSSSSLSVHKKRLLTTLRVAQSFIGIAVACFILTAKIASKVGGQ</sequence>
<dbReference type="AlphaFoldDB" id="A0A085MH03"/>